<accession>A0A162KNZ2</accession>
<evidence type="ECO:0000256" key="1">
    <source>
        <dbReference type="ARBA" id="ARBA00022729"/>
    </source>
</evidence>
<evidence type="ECO:0008006" key="5">
    <source>
        <dbReference type="Google" id="ProtNLM"/>
    </source>
</evidence>
<feature type="transmembrane region" description="Helical" evidence="2">
    <location>
        <begin position="12"/>
        <end position="31"/>
    </location>
</feature>
<dbReference type="InterPro" id="IPR028994">
    <property type="entry name" value="Integrin_alpha_N"/>
</dbReference>
<protein>
    <recommendedName>
        <fullName evidence="5">FG-GAP repeat protein</fullName>
    </recommendedName>
</protein>
<dbReference type="RefSeq" id="WP_063556162.1">
    <property type="nucleotide sequence ID" value="NZ_LITT01000035.1"/>
</dbReference>
<dbReference type="Pfam" id="PF13517">
    <property type="entry name" value="FG-GAP_3"/>
    <property type="match status" value="1"/>
</dbReference>
<dbReference type="OrthoDB" id="1935191at2"/>
<keyword evidence="2" id="KW-0812">Transmembrane</keyword>
<evidence type="ECO:0000313" key="3">
    <source>
        <dbReference type="EMBL" id="OAA84892.1"/>
    </source>
</evidence>
<proteinExistence type="predicted"/>
<reference evidence="3 4" key="1">
    <citation type="journal article" date="2015" name="Biotechnol. Bioeng.">
        <title>Genome sequence and phenotypic characterization of Caulobacter segnis.</title>
        <authorList>
            <person name="Patel S."/>
            <person name="Fletcher B."/>
            <person name="Scott D.C."/>
            <person name="Ely B."/>
        </authorList>
    </citation>
    <scope>NUCLEOTIDE SEQUENCE [LARGE SCALE GENOMIC DNA]</scope>
    <source>
        <strain evidence="3 4">ERI-2</strain>
    </source>
</reference>
<dbReference type="SUPFAM" id="SSF69318">
    <property type="entry name" value="Integrin alpha N-terminal domain"/>
    <property type="match status" value="1"/>
</dbReference>
<evidence type="ECO:0000313" key="4">
    <source>
        <dbReference type="Proteomes" id="UP000077407"/>
    </source>
</evidence>
<comment type="caution">
    <text evidence="3">The sequence shown here is derived from an EMBL/GenBank/DDBJ whole genome shotgun (WGS) entry which is preliminary data.</text>
</comment>
<sequence length="313" mass="36215">MKFRIIFLKKKYIYFFILLLIFISAVIIFIVSRSSSPSFNTISNNKKIKADFNGDGKDDILSIVRNENKYSMKVIIGDKSFNFQTDRNSPTIESYSPYWPIRIILMDVSRNKIPEIFVQGSIANKPVQRIFTFNNNKFDNIFSNYNNILGFIDCKNNKTPKVISGKFQGDNMTLSNYIFLNYKFKNYNYESDSTFMGKDTICAFIKLIQGLPQSESYKPKDIFYSSISNENMSLIGNMSGENNSYVFQDALFMENKCDANGNTSELSWTLNFKAISNTDTNIVKNYTLNLTLLPDKSSEKKYHFKIASMYRIK</sequence>
<dbReference type="Proteomes" id="UP000077407">
    <property type="component" value="Unassembled WGS sequence"/>
</dbReference>
<dbReference type="EMBL" id="LITT01000035">
    <property type="protein sequence ID" value="OAA84892.1"/>
    <property type="molecule type" value="Genomic_DNA"/>
</dbReference>
<gene>
    <name evidence="3" type="ORF">WY13_02795</name>
</gene>
<keyword evidence="2" id="KW-1133">Transmembrane helix</keyword>
<keyword evidence="2" id="KW-0472">Membrane</keyword>
<dbReference type="InterPro" id="IPR013517">
    <property type="entry name" value="FG-GAP"/>
</dbReference>
<name>A0A162KNZ2_9CLOT</name>
<dbReference type="AlphaFoldDB" id="A0A162KNZ2"/>
<dbReference type="PATRIC" id="fig|1538.10.peg.2695"/>
<keyword evidence="1" id="KW-0732">Signal</keyword>
<evidence type="ECO:0000256" key="2">
    <source>
        <dbReference type="SAM" id="Phobius"/>
    </source>
</evidence>
<organism evidence="3 4">
    <name type="scientific">Clostridium ljungdahlii</name>
    <dbReference type="NCBI Taxonomy" id="1538"/>
    <lineage>
        <taxon>Bacteria</taxon>
        <taxon>Bacillati</taxon>
        <taxon>Bacillota</taxon>
        <taxon>Clostridia</taxon>
        <taxon>Eubacteriales</taxon>
        <taxon>Clostridiaceae</taxon>
        <taxon>Clostridium</taxon>
    </lineage>
</organism>